<dbReference type="InParanoid" id="A0A0L0H5H0"/>
<name>A0A0L0H5H0_SPIPD</name>
<evidence type="ECO:0000313" key="3">
    <source>
        <dbReference type="Proteomes" id="UP000053201"/>
    </source>
</evidence>
<protein>
    <submittedName>
        <fullName evidence="2">Uncharacterized protein</fullName>
    </submittedName>
</protein>
<dbReference type="EMBL" id="KQ257470">
    <property type="protein sequence ID" value="KNC96209.1"/>
    <property type="molecule type" value="Genomic_DNA"/>
</dbReference>
<accession>A0A0L0H5H0</accession>
<feature type="region of interest" description="Disordered" evidence="1">
    <location>
        <begin position="140"/>
        <end position="160"/>
    </location>
</feature>
<evidence type="ECO:0000256" key="1">
    <source>
        <dbReference type="SAM" id="MobiDB-lite"/>
    </source>
</evidence>
<organism evidence="2 3">
    <name type="scientific">Spizellomyces punctatus (strain DAOM BR117)</name>
    <dbReference type="NCBI Taxonomy" id="645134"/>
    <lineage>
        <taxon>Eukaryota</taxon>
        <taxon>Fungi</taxon>
        <taxon>Fungi incertae sedis</taxon>
        <taxon>Chytridiomycota</taxon>
        <taxon>Chytridiomycota incertae sedis</taxon>
        <taxon>Chytridiomycetes</taxon>
        <taxon>Spizellomycetales</taxon>
        <taxon>Spizellomycetaceae</taxon>
        <taxon>Spizellomyces</taxon>
    </lineage>
</organism>
<dbReference type="Proteomes" id="UP000053201">
    <property type="component" value="Unassembled WGS sequence"/>
</dbReference>
<proteinExistence type="predicted"/>
<dbReference type="GeneID" id="27691531"/>
<dbReference type="RefSeq" id="XP_016604249.1">
    <property type="nucleotide sequence ID" value="XM_016756521.1"/>
</dbReference>
<evidence type="ECO:0000313" key="2">
    <source>
        <dbReference type="EMBL" id="KNC96209.1"/>
    </source>
</evidence>
<dbReference type="AlphaFoldDB" id="A0A0L0H5H0"/>
<gene>
    <name evidence="2" type="ORF">SPPG_08362</name>
</gene>
<dbReference type="OrthoDB" id="2152414at2759"/>
<reference evidence="2 3" key="1">
    <citation type="submission" date="2009-08" db="EMBL/GenBank/DDBJ databases">
        <title>The Genome Sequence of Spizellomyces punctatus strain DAOM BR117.</title>
        <authorList>
            <consortium name="The Broad Institute Genome Sequencing Platform"/>
            <person name="Russ C."/>
            <person name="Cuomo C."/>
            <person name="Shea T."/>
            <person name="Young S.K."/>
            <person name="Zeng Q."/>
            <person name="Koehrsen M."/>
            <person name="Haas B."/>
            <person name="Borodovsky M."/>
            <person name="Guigo R."/>
            <person name="Alvarado L."/>
            <person name="Berlin A."/>
            <person name="Bochicchio J."/>
            <person name="Borenstein D."/>
            <person name="Chapman S."/>
            <person name="Chen Z."/>
            <person name="Engels R."/>
            <person name="Freedman E."/>
            <person name="Gellesch M."/>
            <person name="Goldberg J."/>
            <person name="Griggs A."/>
            <person name="Gujja S."/>
            <person name="Heiman D."/>
            <person name="Hepburn T."/>
            <person name="Howarth C."/>
            <person name="Jen D."/>
            <person name="Larson L."/>
            <person name="Lewis B."/>
            <person name="Mehta T."/>
            <person name="Park D."/>
            <person name="Pearson M."/>
            <person name="Roberts A."/>
            <person name="Saif S."/>
            <person name="Shenoy N."/>
            <person name="Sisk P."/>
            <person name="Stolte C."/>
            <person name="Sykes S."/>
            <person name="Thomson T."/>
            <person name="Walk T."/>
            <person name="White J."/>
            <person name="Yandava C."/>
            <person name="Burger G."/>
            <person name="Gray M.W."/>
            <person name="Holland P.W.H."/>
            <person name="King N."/>
            <person name="Lang F.B.F."/>
            <person name="Roger A.J."/>
            <person name="Ruiz-Trillo I."/>
            <person name="Lander E."/>
            <person name="Nusbaum C."/>
        </authorList>
    </citation>
    <scope>NUCLEOTIDE SEQUENCE [LARGE SCALE GENOMIC DNA]</scope>
    <source>
        <strain evidence="2 3">DAOM BR117</strain>
    </source>
</reference>
<keyword evidence="3" id="KW-1185">Reference proteome</keyword>
<feature type="compositionally biased region" description="Low complexity" evidence="1">
    <location>
        <begin position="142"/>
        <end position="160"/>
    </location>
</feature>
<feature type="compositionally biased region" description="Polar residues" evidence="1">
    <location>
        <begin position="185"/>
        <end position="194"/>
    </location>
</feature>
<feature type="region of interest" description="Disordered" evidence="1">
    <location>
        <begin position="183"/>
        <end position="207"/>
    </location>
</feature>
<dbReference type="VEuPathDB" id="FungiDB:SPPG_08362"/>
<sequence>MVRSNERERILVNEIKRNRAWWLYDFPILVAEEWEVVKGRTDLGVGDLVFANEARSAFLVVEVKALNPATGPTARTSRRKARHEVEVQVERYMEAWSEKYPNTKVYGQACIDGEPGERHGPITTERPKEKADIWNRRMVFHPESGNTSESSNSSPVESESGSYIQTGLKVAAVATALGALGLWMSTPSNDSPPSNGRRRRSQDRDHM</sequence>